<dbReference type="RefSeq" id="WP_346761453.1">
    <property type="nucleotide sequence ID" value="NZ_JAUJEB010000007.1"/>
</dbReference>
<name>A0ABT8LEA4_9BACT</name>
<dbReference type="InterPro" id="IPR041492">
    <property type="entry name" value="HAD_2"/>
</dbReference>
<dbReference type="InterPro" id="IPR023214">
    <property type="entry name" value="HAD_sf"/>
</dbReference>
<dbReference type="InterPro" id="IPR023198">
    <property type="entry name" value="PGP-like_dom2"/>
</dbReference>
<dbReference type="SFLD" id="SFLDG01129">
    <property type="entry name" value="C1.5:_HAD__Beta-PGM__Phosphata"/>
    <property type="match status" value="1"/>
</dbReference>
<sequence>MKKYRHIFFDLDHTLWDFEKNSAETLADLYRQYELTSFNLFSESIFIEKFNHVNNHLWALYHRGKINKNEIRETRFKKIFLELGLTESQIPADFAEVYLLSCPQKTNIIPFAKEVLDYLLPKYELHIITNGFNDVQDTKLTSAKIKKYFKEVITSESIGYKKPQREIFEYALDVSNATVNTSLMIGDNLHTDIMGARGVNMDQVFFNPNDLSHQQKVTYEINCLSELPNIL</sequence>
<accession>A0ABT8LEA4</accession>
<dbReference type="SUPFAM" id="SSF56784">
    <property type="entry name" value="HAD-like"/>
    <property type="match status" value="1"/>
</dbReference>
<dbReference type="NCBIfam" id="TIGR02254">
    <property type="entry name" value="YjjG_YfnB"/>
    <property type="match status" value="1"/>
</dbReference>
<dbReference type="NCBIfam" id="TIGR01549">
    <property type="entry name" value="HAD-SF-IA-v1"/>
    <property type="match status" value="1"/>
</dbReference>
<dbReference type="SFLD" id="SFLDS00003">
    <property type="entry name" value="Haloacid_Dehalogenase"/>
    <property type="match status" value="1"/>
</dbReference>
<dbReference type="InterPro" id="IPR036412">
    <property type="entry name" value="HAD-like_sf"/>
</dbReference>
<dbReference type="PANTHER" id="PTHR47478">
    <property type="match status" value="1"/>
</dbReference>
<gene>
    <name evidence="1" type="ORF">QQ020_28870</name>
</gene>
<reference evidence="1" key="1">
    <citation type="submission" date="2023-06" db="EMBL/GenBank/DDBJ databases">
        <title>Genomic of Agaribacillus aureum.</title>
        <authorList>
            <person name="Wang G."/>
        </authorList>
    </citation>
    <scope>NUCLEOTIDE SEQUENCE</scope>
    <source>
        <strain evidence="1">BMA12</strain>
    </source>
</reference>
<proteinExistence type="predicted"/>
<protein>
    <submittedName>
        <fullName evidence="1">YjjG family noncanonical pyrimidine nucleotidase</fullName>
    </submittedName>
</protein>
<dbReference type="Gene3D" id="1.10.150.240">
    <property type="entry name" value="Putative phosphatase, domain 2"/>
    <property type="match status" value="1"/>
</dbReference>
<dbReference type="InterPro" id="IPR052550">
    <property type="entry name" value="Pyrimidine_5'-ntase_YjjG"/>
</dbReference>
<dbReference type="PANTHER" id="PTHR47478:SF1">
    <property type="entry name" value="PYRIMIDINE 5'-NUCLEOTIDASE YJJG"/>
    <property type="match status" value="1"/>
</dbReference>
<dbReference type="InterPro" id="IPR006439">
    <property type="entry name" value="HAD-SF_hydro_IA"/>
</dbReference>
<evidence type="ECO:0000313" key="2">
    <source>
        <dbReference type="Proteomes" id="UP001172083"/>
    </source>
</evidence>
<dbReference type="Gene3D" id="3.40.50.1000">
    <property type="entry name" value="HAD superfamily/HAD-like"/>
    <property type="match status" value="1"/>
</dbReference>
<organism evidence="1 2">
    <name type="scientific">Agaribacillus aureus</name>
    <dbReference type="NCBI Taxonomy" id="3051825"/>
    <lineage>
        <taxon>Bacteria</taxon>
        <taxon>Pseudomonadati</taxon>
        <taxon>Bacteroidota</taxon>
        <taxon>Cytophagia</taxon>
        <taxon>Cytophagales</taxon>
        <taxon>Splendidivirgaceae</taxon>
        <taxon>Agaribacillus</taxon>
    </lineage>
</organism>
<dbReference type="Proteomes" id="UP001172083">
    <property type="component" value="Unassembled WGS sequence"/>
</dbReference>
<evidence type="ECO:0000313" key="1">
    <source>
        <dbReference type="EMBL" id="MDN5216120.1"/>
    </source>
</evidence>
<dbReference type="InterPro" id="IPR011951">
    <property type="entry name" value="HAD-SF_hydro_IA_YjjG/PynA"/>
</dbReference>
<dbReference type="Pfam" id="PF13419">
    <property type="entry name" value="HAD_2"/>
    <property type="match status" value="1"/>
</dbReference>
<dbReference type="EMBL" id="JAUJEB010000007">
    <property type="protein sequence ID" value="MDN5216120.1"/>
    <property type="molecule type" value="Genomic_DNA"/>
</dbReference>
<keyword evidence="2" id="KW-1185">Reference proteome</keyword>
<comment type="caution">
    <text evidence="1">The sequence shown here is derived from an EMBL/GenBank/DDBJ whole genome shotgun (WGS) entry which is preliminary data.</text>
</comment>
<dbReference type="SFLD" id="SFLDG01135">
    <property type="entry name" value="C1.5.6:_HAD__Beta-PGM__Phospha"/>
    <property type="match status" value="1"/>
</dbReference>